<dbReference type="Proteomes" id="UP001165143">
    <property type="component" value="Unassembled WGS sequence"/>
</dbReference>
<dbReference type="EMBL" id="BSRX01000051">
    <property type="protein sequence ID" value="GLW58374.1"/>
    <property type="molecule type" value="Genomic_DNA"/>
</dbReference>
<proteinExistence type="predicted"/>
<evidence type="ECO:0000313" key="2">
    <source>
        <dbReference type="Proteomes" id="UP001165143"/>
    </source>
</evidence>
<dbReference type="AlphaFoldDB" id="A0A9W6PL67"/>
<evidence type="ECO:0000313" key="1">
    <source>
        <dbReference type="EMBL" id="GLW58374.1"/>
    </source>
</evidence>
<gene>
    <name evidence="1" type="ORF">Kpho01_63850</name>
</gene>
<organism evidence="1 2">
    <name type="scientific">Kitasatospora phosalacinea</name>
    <dbReference type="NCBI Taxonomy" id="2065"/>
    <lineage>
        <taxon>Bacteria</taxon>
        <taxon>Bacillati</taxon>
        <taxon>Actinomycetota</taxon>
        <taxon>Actinomycetes</taxon>
        <taxon>Kitasatosporales</taxon>
        <taxon>Streptomycetaceae</taxon>
        <taxon>Kitasatospora</taxon>
    </lineage>
</organism>
<protein>
    <submittedName>
        <fullName evidence="1">Uncharacterized protein</fullName>
    </submittedName>
</protein>
<accession>A0A9W6PL67</accession>
<comment type="caution">
    <text evidence="1">The sequence shown here is derived from an EMBL/GenBank/DDBJ whole genome shotgun (WGS) entry which is preliminary data.</text>
</comment>
<sequence>MTTACDKSARTSSAGLWVTWHPSLPREPLALWTDSTTEYYVRGAEPKDRSAPRGATVRRTAFHDDHEACPAVLRDFVAAGAAPVYHEWETAGPGPVIFT</sequence>
<name>A0A9W6PL67_9ACTN</name>
<reference evidence="1" key="1">
    <citation type="submission" date="2023-02" db="EMBL/GenBank/DDBJ databases">
        <title>Kitasatospora phosalacinea NBRC 14362.</title>
        <authorList>
            <person name="Ichikawa N."/>
            <person name="Sato H."/>
            <person name="Tonouchi N."/>
        </authorList>
    </citation>
    <scope>NUCLEOTIDE SEQUENCE</scope>
    <source>
        <strain evidence="1">NBRC 14362</strain>
    </source>
</reference>